<dbReference type="GO" id="GO:0005886">
    <property type="term" value="C:plasma membrane"/>
    <property type="evidence" value="ECO:0007669"/>
    <property type="project" value="UniProtKB-SubCell"/>
</dbReference>
<dbReference type="Proteomes" id="UP000002593">
    <property type="component" value="Chromosome"/>
</dbReference>
<dbReference type="HOGENOM" id="CLU_040769_0_2_2"/>
<sequence>MPEWLRRGLLRFGESVLSLVIGLLVGAIVVYVSGYDPVEAYRSLFEMSFLDIYGLSTSLSAAAPIMLTGITFAVGVRAGLFNIGAEGQLYIGALGAVLVAWIARNWVPALDSPLGTVAAYALGVILAVGLALIAALLKVKRGVHEVVSTIMLNWIAFWVVEYFRVYIVYNPEDPSKTVSVPEQARLPLLMAHSELSLAIIVSIAFTLLTYFLLWHTVEGYELRAAGLNPLAARYAGIKPEKAVILSFLIGGIAAGLAGAGEVLGKPPNYSITTGLSNLYGLGFDGITVALIGANHPIGIIFAAFFVGGLKAGARYMQIFAGIPLEMVRIVEGVIIIALAIPGVFHMLSEYLRRRKELRELQARGE</sequence>
<protein>
    <submittedName>
        <fullName evidence="7">ABC transporter</fullName>
    </submittedName>
</protein>
<keyword evidence="3 6" id="KW-0812">Transmembrane</keyword>
<dbReference type="AlphaFoldDB" id="A2BMM9"/>
<dbReference type="PANTHER" id="PTHR47089:SF1">
    <property type="entry name" value="GUANOSINE ABC TRANSPORTER PERMEASE PROTEIN NUPP"/>
    <property type="match status" value="1"/>
</dbReference>
<dbReference type="GO" id="GO:0022857">
    <property type="term" value="F:transmembrane transporter activity"/>
    <property type="evidence" value="ECO:0007669"/>
    <property type="project" value="InterPro"/>
</dbReference>
<feature type="transmembrane region" description="Helical" evidence="6">
    <location>
        <begin position="119"/>
        <end position="139"/>
    </location>
</feature>
<name>A2BMM9_HYPBU</name>
<feature type="transmembrane region" description="Helical" evidence="6">
    <location>
        <begin position="189"/>
        <end position="213"/>
    </location>
</feature>
<dbReference type="STRING" id="415426.Hbut_1416"/>
<keyword evidence="5 6" id="KW-0472">Membrane</keyword>
<dbReference type="EnsemblBacteria" id="ABM81240">
    <property type="protein sequence ID" value="ABM81240"/>
    <property type="gene ID" value="Hbut_1416"/>
</dbReference>
<feature type="transmembrane region" description="Helical" evidence="6">
    <location>
        <begin position="88"/>
        <end position="107"/>
    </location>
</feature>
<evidence type="ECO:0000313" key="8">
    <source>
        <dbReference type="Proteomes" id="UP000002593"/>
    </source>
</evidence>
<dbReference type="RefSeq" id="WP_011822558.1">
    <property type="nucleotide sequence ID" value="NC_008818.1"/>
</dbReference>
<organism evidence="7 8">
    <name type="scientific">Hyperthermus butylicus (strain DSM 5456 / JCM 9403 / PLM1-5)</name>
    <dbReference type="NCBI Taxonomy" id="415426"/>
    <lineage>
        <taxon>Archaea</taxon>
        <taxon>Thermoproteota</taxon>
        <taxon>Thermoprotei</taxon>
        <taxon>Desulfurococcales</taxon>
        <taxon>Pyrodictiaceae</taxon>
        <taxon>Hyperthermus</taxon>
    </lineage>
</organism>
<accession>A2BMM9</accession>
<comment type="subcellular location">
    <subcellularLocation>
        <location evidence="1">Cell membrane</location>
        <topology evidence="1">Multi-pass membrane protein</topology>
    </subcellularLocation>
</comment>
<keyword evidence="8" id="KW-1185">Reference proteome</keyword>
<evidence type="ECO:0000256" key="1">
    <source>
        <dbReference type="ARBA" id="ARBA00004651"/>
    </source>
</evidence>
<feature type="transmembrane region" description="Helical" evidence="6">
    <location>
        <begin position="242"/>
        <end position="263"/>
    </location>
</feature>
<gene>
    <name evidence="7" type="ordered locus">Hbut_1416</name>
</gene>
<evidence type="ECO:0000256" key="4">
    <source>
        <dbReference type="ARBA" id="ARBA00022989"/>
    </source>
</evidence>
<dbReference type="EMBL" id="CP000493">
    <property type="protein sequence ID" value="ABM81240.1"/>
    <property type="molecule type" value="Genomic_DNA"/>
</dbReference>
<keyword evidence="2" id="KW-1003">Cell membrane</keyword>
<reference evidence="7 8" key="1">
    <citation type="journal article" date="2007" name="Archaea">
        <title>The genome of Hyperthermus butylicus: a sulfur-reducing, peptide fermenting, neutrophilic Crenarchaeote growing up to 108 degrees C.</title>
        <authorList>
            <person name="Brugger K."/>
            <person name="Chen L."/>
            <person name="Stark M."/>
            <person name="Zibat A."/>
            <person name="Redder P."/>
            <person name="Ruepp A."/>
            <person name="Awayez M."/>
            <person name="She Q."/>
            <person name="Garrett R.A."/>
            <person name="Klenk H.P."/>
        </authorList>
    </citation>
    <scope>NUCLEOTIDE SEQUENCE [LARGE SCALE GENOMIC DNA]</scope>
    <source>
        <strain evidence="8">DSM 5456 / JCM 9403 / PLM1-5</strain>
    </source>
</reference>
<feature type="transmembrane region" description="Helical" evidence="6">
    <location>
        <begin position="52"/>
        <end position="76"/>
    </location>
</feature>
<dbReference type="InterPro" id="IPR001851">
    <property type="entry name" value="ABC_transp_permease"/>
</dbReference>
<dbReference type="Pfam" id="PF02653">
    <property type="entry name" value="BPD_transp_2"/>
    <property type="match status" value="1"/>
</dbReference>
<dbReference type="KEGG" id="hbu:Hbut_1416"/>
<proteinExistence type="predicted"/>
<dbReference type="OrthoDB" id="86231at2157"/>
<feature type="transmembrane region" description="Helical" evidence="6">
    <location>
        <begin position="283"/>
        <end position="306"/>
    </location>
</feature>
<keyword evidence="4 6" id="KW-1133">Transmembrane helix</keyword>
<evidence type="ECO:0000256" key="3">
    <source>
        <dbReference type="ARBA" id="ARBA00022692"/>
    </source>
</evidence>
<dbReference type="GeneID" id="4781598"/>
<dbReference type="CDD" id="cd06580">
    <property type="entry name" value="TM_PBP1_transp_TpRbsC_like"/>
    <property type="match status" value="1"/>
</dbReference>
<evidence type="ECO:0000256" key="6">
    <source>
        <dbReference type="SAM" id="Phobius"/>
    </source>
</evidence>
<dbReference type="PANTHER" id="PTHR47089">
    <property type="entry name" value="ABC TRANSPORTER, PERMEASE PROTEIN"/>
    <property type="match status" value="1"/>
</dbReference>
<feature type="transmembrane region" description="Helical" evidence="6">
    <location>
        <begin position="151"/>
        <end position="169"/>
    </location>
</feature>
<feature type="transmembrane region" description="Helical" evidence="6">
    <location>
        <begin position="327"/>
        <end position="347"/>
    </location>
</feature>
<dbReference type="eggNOG" id="arCOG00260">
    <property type="taxonomic scope" value="Archaea"/>
</dbReference>
<evidence type="ECO:0000313" key="7">
    <source>
        <dbReference type="EMBL" id="ABM81240.1"/>
    </source>
</evidence>
<feature type="transmembrane region" description="Helical" evidence="6">
    <location>
        <begin position="12"/>
        <end position="32"/>
    </location>
</feature>
<evidence type="ECO:0000256" key="5">
    <source>
        <dbReference type="ARBA" id="ARBA00023136"/>
    </source>
</evidence>
<evidence type="ECO:0000256" key="2">
    <source>
        <dbReference type="ARBA" id="ARBA00022475"/>
    </source>
</evidence>